<feature type="non-terminal residue" evidence="1">
    <location>
        <position position="143"/>
    </location>
</feature>
<gene>
    <name evidence="1" type="ORF">SPIL2461_LOCUS18292</name>
</gene>
<keyword evidence="2" id="KW-1185">Reference proteome</keyword>
<protein>
    <submittedName>
        <fullName evidence="1">Uncharacterized protein</fullName>
    </submittedName>
</protein>
<dbReference type="AlphaFoldDB" id="A0A812WAZ7"/>
<comment type="caution">
    <text evidence="1">The sequence shown here is derived from an EMBL/GenBank/DDBJ whole genome shotgun (WGS) entry which is preliminary data.</text>
</comment>
<evidence type="ECO:0000313" key="2">
    <source>
        <dbReference type="Proteomes" id="UP000649617"/>
    </source>
</evidence>
<dbReference type="OrthoDB" id="443500at2759"/>
<name>A0A812WAZ7_SYMPI</name>
<sequence>LFQSDPNKEVYEEAFGDVLRVAGSSVKPGSRHKLSFRAGILFFTADKMGNTYGVVASEDFPMARAYSFLEDLLQVYHSIDVETALDQGDESLWSEPRFREDAFGVRELAIASWKKQLRPGDGCLASVGDVSDSSSPRLWQESL</sequence>
<reference evidence="1" key="1">
    <citation type="submission" date="2021-02" db="EMBL/GenBank/DDBJ databases">
        <authorList>
            <person name="Dougan E. K."/>
            <person name="Rhodes N."/>
            <person name="Thang M."/>
            <person name="Chan C."/>
        </authorList>
    </citation>
    <scope>NUCLEOTIDE SEQUENCE</scope>
</reference>
<dbReference type="Proteomes" id="UP000649617">
    <property type="component" value="Unassembled WGS sequence"/>
</dbReference>
<organism evidence="1 2">
    <name type="scientific">Symbiodinium pilosum</name>
    <name type="common">Dinoflagellate</name>
    <dbReference type="NCBI Taxonomy" id="2952"/>
    <lineage>
        <taxon>Eukaryota</taxon>
        <taxon>Sar</taxon>
        <taxon>Alveolata</taxon>
        <taxon>Dinophyceae</taxon>
        <taxon>Suessiales</taxon>
        <taxon>Symbiodiniaceae</taxon>
        <taxon>Symbiodinium</taxon>
    </lineage>
</organism>
<accession>A0A812WAZ7</accession>
<evidence type="ECO:0000313" key="1">
    <source>
        <dbReference type="EMBL" id="CAE7667268.1"/>
    </source>
</evidence>
<proteinExistence type="predicted"/>
<dbReference type="EMBL" id="CAJNIZ010043741">
    <property type="protein sequence ID" value="CAE7667268.1"/>
    <property type="molecule type" value="Genomic_DNA"/>
</dbReference>